<proteinExistence type="predicted"/>
<comment type="caution">
    <text evidence="3">The sequence shown here is derived from an EMBL/GenBank/DDBJ whole genome shotgun (WGS) entry which is preliminary data.</text>
</comment>
<gene>
    <name evidence="3" type="ORF">TL16_g13058</name>
</gene>
<organism evidence="3 4">
    <name type="scientific">Triparma laevis f. inornata</name>
    <dbReference type="NCBI Taxonomy" id="1714386"/>
    <lineage>
        <taxon>Eukaryota</taxon>
        <taxon>Sar</taxon>
        <taxon>Stramenopiles</taxon>
        <taxon>Ochrophyta</taxon>
        <taxon>Bolidophyceae</taxon>
        <taxon>Parmales</taxon>
        <taxon>Triparmaceae</taxon>
        <taxon>Triparma</taxon>
    </lineage>
</organism>
<dbReference type="EMBL" id="BLQM01000584">
    <property type="protein sequence ID" value="GMH95019.1"/>
    <property type="molecule type" value="Genomic_DNA"/>
</dbReference>
<dbReference type="Proteomes" id="UP001162640">
    <property type="component" value="Unassembled WGS sequence"/>
</dbReference>
<feature type="region of interest" description="Disordered" evidence="1">
    <location>
        <begin position="87"/>
        <end position="154"/>
    </location>
</feature>
<dbReference type="PROSITE" id="PS50177">
    <property type="entry name" value="NTF2_DOMAIN"/>
    <property type="match status" value="1"/>
</dbReference>
<evidence type="ECO:0000313" key="3">
    <source>
        <dbReference type="EMBL" id="GMH95019.1"/>
    </source>
</evidence>
<evidence type="ECO:0000259" key="2">
    <source>
        <dbReference type="PROSITE" id="PS50177"/>
    </source>
</evidence>
<reference evidence="4" key="1">
    <citation type="journal article" date="2023" name="Commun. Biol.">
        <title>Genome analysis of Parmales, the sister group of diatoms, reveals the evolutionary specialization of diatoms from phago-mixotrophs to photoautotrophs.</title>
        <authorList>
            <person name="Ban H."/>
            <person name="Sato S."/>
            <person name="Yoshikawa S."/>
            <person name="Yamada K."/>
            <person name="Nakamura Y."/>
            <person name="Ichinomiya M."/>
            <person name="Sato N."/>
            <person name="Blanc-Mathieu R."/>
            <person name="Endo H."/>
            <person name="Kuwata A."/>
            <person name="Ogata H."/>
        </authorList>
    </citation>
    <scope>NUCLEOTIDE SEQUENCE [LARGE SCALE GENOMIC DNA]</scope>
</reference>
<evidence type="ECO:0000313" key="4">
    <source>
        <dbReference type="Proteomes" id="UP001162640"/>
    </source>
</evidence>
<accession>A0A9W7BWN2</accession>
<name>A0A9W7BWN2_9STRA</name>
<feature type="domain" description="NTF2" evidence="2">
    <location>
        <begin position="302"/>
        <end position="344"/>
    </location>
</feature>
<feature type="compositionally biased region" description="Basic and acidic residues" evidence="1">
    <location>
        <begin position="91"/>
        <end position="107"/>
    </location>
</feature>
<dbReference type="AlphaFoldDB" id="A0A9W7BWN2"/>
<feature type="compositionally biased region" description="Basic and acidic residues" evidence="1">
    <location>
        <begin position="125"/>
        <end position="135"/>
    </location>
</feature>
<sequence>MSHDRHSIGPSMPVSKDASNNLQWKMQIFREGVTEPVDEFFINSVNLPPRLSKQKKVLWRLPIVESQTLRLAVADRDRVMDLFKARKRKRKEDARKAKEAKDAKDLLESDNAPLLSPQLMKAAPLKHDDRSEPASKVKRLGTLAPPPGLNVVPPPGLAPPPGLKLGKPKLNLNLNRNLPPKVNVSSQMGSDIQSTITAGARSVCEFIYSDLKSAQLAAQKNGSVANMYNEAAQRIYVREGAVCKSISVGQAHSFASSEQEIGTQLQQILGQAEFQISTCVSQKLEGFSDSLSLSRGVHTASVLVAGNFKALGSEKAFSQTFIISGLYVRGDTVNWRIKNDMLVIM</sequence>
<dbReference type="InterPro" id="IPR018222">
    <property type="entry name" value="Nuclear_transport_factor_2_euk"/>
</dbReference>
<evidence type="ECO:0000256" key="1">
    <source>
        <dbReference type="SAM" id="MobiDB-lite"/>
    </source>
</evidence>
<protein>
    <recommendedName>
        <fullName evidence="2">NTF2 domain-containing protein</fullName>
    </recommendedName>
</protein>
<feature type="compositionally biased region" description="Pro residues" evidence="1">
    <location>
        <begin position="144"/>
        <end position="154"/>
    </location>
</feature>